<dbReference type="OrthoDB" id="2503928at2759"/>
<evidence type="ECO:0000256" key="1">
    <source>
        <dbReference type="SAM" id="MobiDB-lite"/>
    </source>
</evidence>
<organism evidence="2 3">
    <name type="scientific">Funneliformis caledonium</name>
    <dbReference type="NCBI Taxonomy" id="1117310"/>
    <lineage>
        <taxon>Eukaryota</taxon>
        <taxon>Fungi</taxon>
        <taxon>Fungi incertae sedis</taxon>
        <taxon>Mucoromycota</taxon>
        <taxon>Glomeromycotina</taxon>
        <taxon>Glomeromycetes</taxon>
        <taxon>Glomerales</taxon>
        <taxon>Glomeraceae</taxon>
        <taxon>Funneliformis</taxon>
    </lineage>
</organism>
<protein>
    <submittedName>
        <fullName evidence="2">4571_t:CDS:1</fullName>
    </submittedName>
</protein>
<reference evidence="2" key="1">
    <citation type="submission" date="2021-06" db="EMBL/GenBank/DDBJ databases">
        <authorList>
            <person name="Kallberg Y."/>
            <person name="Tangrot J."/>
            <person name="Rosling A."/>
        </authorList>
    </citation>
    <scope>NUCLEOTIDE SEQUENCE</scope>
    <source>
        <strain evidence="2">UK204</strain>
    </source>
</reference>
<sequence>MKSSLLSCFSCFIHKNRDNVNESPTPLKVFPTIRNEGVIPTVNVVPNTVENLEVTTINTSTANFTQDLSPLKNSGSLGNGKTFPINKGNSTESSFSCGRKNCNSPRSTDPNNSGKYFTYCTSNCFWEEIHTLTTSKLTLLSENDPDYDRVKTRFDSTIHNNAEIKFILRLQMSKKITEKFLEYKQLIAESHAKDGNMVVHRMFHGTYYACSTENLWNDDQKFCAESCGMCGIIQKGMLKEVSRQNPRKLWFAKNARISLEYCRHGNENLFTMFVVDVVNAQEAEILVIDNNEATLPRFLIIFKVKGSISFI</sequence>
<proteinExistence type="predicted"/>
<feature type="region of interest" description="Disordered" evidence="1">
    <location>
        <begin position="79"/>
        <end position="109"/>
    </location>
</feature>
<accession>A0A9N9FD14</accession>
<comment type="caution">
    <text evidence="2">The sequence shown here is derived from an EMBL/GenBank/DDBJ whole genome shotgun (WGS) entry which is preliminary data.</text>
</comment>
<dbReference type="AlphaFoldDB" id="A0A9N9FD14"/>
<dbReference type="Proteomes" id="UP000789570">
    <property type="component" value="Unassembled WGS sequence"/>
</dbReference>
<keyword evidence="3" id="KW-1185">Reference proteome</keyword>
<dbReference type="SUPFAM" id="SSF56399">
    <property type="entry name" value="ADP-ribosylation"/>
    <property type="match status" value="1"/>
</dbReference>
<name>A0A9N9FD14_9GLOM</name>
<dbReference type="EMBL" id="CAJVPQ010001018">
    <property type="protein sequence ID" value="CAG8527086.1"/>
    <property type="molecule type" value="Genomic_DNA"/>
</dbReference>
<evidence type="ECO:0000313" key="3">
    <source>
        <dbReference type="Proteomes" id="UP000789570"/>
    </source>
</evidence>
<gene>
    <name evidence="2" type="ORF">FCALED_LOCUS4990</name>
</gene>
<evidence type="ECO:0000313" key="2">
    <source>
        <dbReference type="EMBL" id="CAG8527086.1"/>
    </source>
</evidence>
<dbReference type="Gene3D" id="3.90.228.10">
    <property type="match status" value="1"/>
</dbReference>
<feature type="compositionally biased region" description="Polar residues" evidence="1">
    <location>
        <begin position="87"/>
        <end position="109"/>
    </location>
</feature>